<name>A0A9P8VM80_9PEZI</name>
<dbReference type="InterPro" id="IPR001509">
    <property type="entry name" value="Epimerase_deHydtase"/>
</dbReference>
<feature type="domain" description="NAD-dependent epimerase/dehydratase" evidence="3">
    <location>
        <begin position="9"/>
        <end position="261"/>
    </location>
</feature>
<organism evidence="4 5">
    <name type="scientific">Plectosphaerella plurivora</name>
    <dbReference type="NCBI Taxonomy" id="936078"/>
    <lineage>
        <taxon>Eukaryota</taxon>
        <taxon>Fungi</taxon>
        <taxon>Dikarya</taxon>
        <taxon>Ascomycota</taxon>
        <taxon>Pezizomycotina</taxon>
        <taxon>Sordariomycetes</taxon>
        <taxon>Hypocreomycetidae</taxon>
        <taxon>Glomerellales</taxon>
        <taxon>Plectosphaerellaceae</taxon>
        <taxon>Plectosphaerella</taxon>
    </lineage>
</organism>
<comment type="similarity">
    <text evidence="2">Belongs to the NAD(P)-dependent epimerase/dehydratase family. Dihydroflavonol-4-reductase subfamily.</text>
</comment>
<dbReference type="GO" id="GO:0016616">
    <property type="term" value="F:oxidoreductase activity, acting on the CH-OH group of donors, NAD or NADP as acceptor"/>
    <property type="evidence" value="ECO:0007669"/>
    <property type="project" value="TreeGrafter"/>
</dbReference>
<dbReference type="Proteomes" id="UP000770015">
    <property type="component" value="Unassembled WGS sequence"/>
</dbReference>
<dbReference type="OrthoDB" id="2735536at2759"/>
<dbReference type="EMBL" id="JAGSXJ010000002">
    <property type="protein sequence ID" value="KAH6695173.1"/>
    <property type="molecule type" value="Genomic_DNA"/>
</dbReference>
<sequence length="370" mass="39442">MASASSPTVLITGINGYIASNTVLAFIAAGYRVRGTVRSLAKSQAALTEAFRTHIDANTLEIVEVPDALAAGALDNAVKGVVGVAHIASPGMSAADLADPVGAIDNATAGTTNVLRSIEANAGPQLRGVVLISSIATIMSLENTPGYRYTGAEFNESYIDMTRAMGKDSPVPLRYTAVKVAVERAFWDFFKRTDAPAPAFTGVSVNPSFVIGPLIVRSEDPKTLPVSVRGIWYILGGNAWPAEFPTPAFVDVRDVGRACVLGVERGELANGTRLLLSAYRGSYQAVADILREEFPERKDKIKAGTPGQRSPDDVSWGAEEVGMDGSRFEELSGTKYISYRESILATARSMEPYLAAGKDNELSDEVPRMF</sequence>
<evidence type="ECO:0000256" key="2">
    <source>
        <dbReference type="ARBA" id="ARBA00023445"/>
    </source>
</evidence>
<evidence type="ECO:0000256" key="1">
    <source>
        <dbReference type="ARBA" id="ARBA00023002"/>
    </source>
</evidence>
<keyword evidence="1" id="KW-0560">Oxidoreductase</keyword>
<comment type="caution">
    <text evidence="4">The sequence shown here is derived from an EMBL/GenBank/DDBJ whole genome shotgun (WGS) entry which is preliminary data.</text>
</comment>
<gene>
    <name evidence="4" type="ORF">F5X68DRAFT_227167</name>
</gene>
<dbReference type="AlphaFoldDB" id="A0A9P8VM80"/>
<accession>A0A9P8VM80</accession>
<dbReference type="Pfam" id="PF01370">
    <property type="entry name" value="Epimerase"/>
    <property type="match status" value="1"/>
</dbReference>
<reference evidence="4" key="1">
    <citation type="journal article" date="2021" name="Nat. Commun.">
        <title>Genetic determinants of endophytism in the Arabidopsis root mycobiome.</title>
        <authorList>
            <person name="Mesny F."/>
            <person name="Miyauchi S."/>
            <person name="Thiergart T."/>
            <person name="Pickel B."/>
            <person name="Atanasova L."/>
            <person name="Karlsson M."/>
            <person name="Huettel B."/>
            <person name="Barry K.W."/>
            <person name="Haridas S."/>
            <person name="Chen C."/>
            <person name="Bauer D."/>
            <person name="Andreopoulos W."/>
            <person name="Pangilinan J."/>
            <person name="LaButti K."/>
            <person name="Riley R."/>
            <person name="Lipzen A."/>
            <person name="Clum A."/>
            <person name="Drula E."/>
            <person name="Henrissat B."/>
            <person name="Kohler A."/>
            <person name="Grigoriev I.V."/>
            <person name="Martin F.M."/>
            <person name="Hacquard S."/>
        </authorList>
    </citation>
    <scope>NUCLEOTIDE SEQUENCE</scope>
    <source>
        <strain evidence="4">MPI-SDFR-AT-0117</strain>
    </source>
</reference>
<dbReference type="SUPFAM" id="SSF51735">
    <property type="entry name" value="NAD(P)-binding Rossmann-fold domains"/>
    <property type="match status" value="1"/>
</dbReference>
<dbReference type="InterPro" id="IPR036291">
    <property type="entry name" value="NAD(P)-bd_dom_sf"/>
</dbReference>
<evidence type="ECO:0000313" key="4">
    <source>
        <dbReference type="EMBL" id="KAH6695173.1"/>
    </source>
</evidence>
<proteinExistence type="inferred from homology"/>
<dbReference type="PANTHER" id="PTHR10366:SF564">
    <property type="entry name" value="STEROL-4-ALPHA-CARBOXYLATE 3-DEHYDROGENASE, DECARBOXYLATING"/>
    <property type="match status" value="1"/>
</dbReference>
<dbReference type="InterPro" id="IPR050425">
    <property type="entry name" value="NAD(P)_dehydrat-like"/>
</dbReference>
<evidence type="ECO:0000259" key="3">
    <source>
        <dbReference type="Pfam" id="PF01370"/>
    </source>
</evidence>
<evidence type="ECO:0000313" key="5">
    <source>
        <dbReference type="Proteomes" id="UP000770015"/>
    </source>
</evidence>
<dbReference type="Gene3D" id="3.40.50.720">
    <property type="entry name" value="NAD(P)-binding Rossmann-like Domain"/>
    <property type="match status" value="1"/>
</dbReference>
<keyword evidence="5" id="KW-1185">Reference proteome</keyword>
<dbReference type="PANTHER" id="PTHR10366">
    <property type="entry name" value="NAD DEPENDENT EPIMERASE/DEHYDRATASE"/>
    <property type="match status" value="1"/>
</dbReference>
<protein>
    <submittedName>
        <fullName evidence="4">Ketoreductase</fullName>
    </submittedName>
</protein>